<dbReference type="EMBL" id="CP001511">
    <property type="protein sequence ID" value="ACS43113.1"/>
    <property type="molecule type" value="Genomic_DNA"/>
</dbReference>
<evidence type="ECO:0000313" key="1">
    <source>
        <dbReference type="EMBL" id="ACS43113.1"/>
    </source>
</evidence>
<keyword evidence="1" id="KW-0614">Plasmid</keyword>
<keyword evidence="2" id="KW-1185">Reference proteome</keyword>
<protein>
    <submittedName>
        <fullName evidence="1">Uncharacterized protein</fullName>
    </submittedName>
</protein>
<dbReference type="HOGENOM" id="CLU_2554339_0_0_5"/>
<dbReference type="KEGG" id="mea:Mex_2p0205"/>
<name>C5B3T1_METEA</name>
<geneLocation type="plasmid" evidence="1 2">
    <name>megaplasmid</name>
</geneLocation>
<proteinExistence type="predicted"/>
<sequence length="82" mass="8800">MTCVSARVAPAAATKPPYLPAAWLLLEIPKYLRSHGLSDREADGHPYMAFLASTWDTSGSCSQCTRASCRCSSRSCRDCSGA</sequence>
<dbReference type="AlphaFoldDB" id="C5B3T1"/>
<evidence type="ECO:0000313" key="2">
    <source>
        <dbReference type="Proteomes" id="UP000009081"/>
    </source>
</evidence>
<accession>C5B3T1</accession>
<dbReference type="Proteomes" id="UP000009081">
    <property type="component" value="Plasmid megaplasmid"/>
</dbReference>
<reference evidence="1 2" key="1">
    <citation type="journal article" date="2009" name="PLoS ONE">
        <title>Methylobacterium genome sequences: a reference blueprint to investigate microbial metabolism of C1 compounds from natural and industrial sources.</title>
        <authorList>
            <person name="Vuilleumier S."/>
            <person name="Chistoserdova L."/>
            <person name="Lee M.-C."/>
            <person name="Bringel F."/>
            <person name="Lajus A."/>
            <person name="Zhou Y."/>
            <person name="Gourion B."/>
            <person name="Barbe V."/>
            <person name="Chang J."/>
            <person name="Cruveiller S."/>
            <person name="Dossat C."/>
            <person name="Gillett W."/>
            <person name="Gruffaz C."/>
            <person name="Haugen E."/>
            <person name="Hourcade E."/>
            <person name="Levy R."/>
            <person name="Mangenot S."/>
            <person name="Muller E."/>
            <person name="Nadalig T."/>
            <person name="Pagni M."/>
            <person name="Penny C."/>
            <person name="Peyraud R."/>
            <person name="Robinson D.G."/>
            <person name="Roche D."/>
            <person name="Rouy Z."/>
            <person name="Saenampechek C."/>
            <person name="Salvignol G."/>
            <person name="Vallenet D."/>
            <person name="Wu Z."/>
            <person name="Marx C.J."/>
            <person name="Vorholt J.A."/>
            <person name="Olson M.V."/>
            <person name="Kaul R."/>
            <person name="Weissenbach J."/>
            <person name="Medigue C."/>
            <person name="Lidstrom M.E."/>
        </authorList>
    </citation>
    <scope>NUCLEOTIDE SEQUENCE [LARGE SCALE GENOMIC DNA]</scope>
    <source>
        <strain evidence="2">ATCC 14718 / DSM 1338 / JCM 2805 / NCIMB 9133 / AM1</strain>
    </source>
</reference>
<gene>
    <name evidence="1" type="ordered locus">MexAM1_META2p0205</name>
</gene>
<organism evidence="1 2">
    <name type="scientific">Methylorubrum extorquens (strain ATCC 14718 / DSM 1338 / JCM 2805 / NCIMB 9133 / AM1)</name>
    <name type="common">Methylobacterium extorquens</name>
    <dbReference type="NCBI Taxonomy" id="272630"/>
    <lineage>
        <taxon>Bacteria</taxon>
        <taxon>Pseudomonadati</taxon>
        <taxon>Pseudomonadota</taxon>
        <taxon>Alphaproteobacteria</taxon>
        <taxon>Hyphomicrobiales</taxon>
        <taxon>Methylobacteriaceae</taxon>
        <taxon>Methylorubrum</taxon>
    </lineage>
</organism>